<dbReference type="AlphaFoldDB" id="A0ABD2Z4C6"/>
<evidence type="ECO:0000313" key="2">
    <source>
        <dbReference type="Proteomes" id="UP001630127"/>
    </source>
</evidence>
<name>A0ABD2Z4C6_9GENT</name>
<organism evidence="1 2">
    <name type="scientific">Cinchona calisaya</name>
    <dbReference type="NCBI Taxonomy" id="153742"/>
    <lineage>
        <taxon>Eukaryota</taxon>
        <taxon>Viridiplantae</taxon>
        <taxon>Streptophyta</taxon>
        <taxon>Embryophyta</taxon>
        <taxon>Tracheophyta</taxon>
        <taxon>Spermatophyta</taxon>
        <taxon>Magnoliopsida</taxon>
        <taxon>eudicotyledons</taxon>
        <taxon>Gunneridae</taxon>
        <taxon>Pentapetalae</taxon>
        <taxon>asterids</taxon>
        <taxon>lamiids</taxon>
        <taxon>Gentianales</taxon>
        <taxon>Rubiaceae</taxon>
        <taxon>Cinchonoideae</taxon>
        <taxon>Cinchoneae</taxon>
        <taxon>Cinchona</taxon>
    </lineage>
</organism>
<accession>A0ABD2Z4C6</accession>
<reference evidence="1 2" key="1">
    <citation type="submission" date="2024-11" db="EMBL/GenBank/DDBJ databases">
        <title>A near-complete genome assembly of Cinchona calisaya.</title>
        <authorList>
            <person name="Lian D.C."/>
            <person name="Zhao X.W."/>
            <person name="Wei L."/>
        </authorList>
    </citation>
    <scope>NUCLEOTIDE SEQUENCE [LARGE SCALE GENOMIC DNA]</scope>
    <source>
        <tissue evidence="1">Nenye</tissue>
    </source>
</reference>
<gene>
    <name evidence="1" type="ORF">ACH5RR_027042</name>
</gene>
<proteinExistence type="predicted"/>
<comment type="caution">
    <text evidence="1">The sequence shown here is derived from an EMBL/GenBank/DDBJ whole genome shotgun (WGS) entry which is preliminary data.</text>
</comment>
<sequence length="161" mass="18616">MGEELTVCLVLKDKWLPKGEVQERRQFMKEEGKDSSGRKGCSGTVCGRRVSARELKMKSSTLMWKDMADLEEKEVPSSDQDFVNPRKRRCGRGMWMMRPELLFCNEDQRPLTAGNAFSVSYFPLFCGAKYVCEKTDSEAYSLEYENPSVQTHESRLMKQEF</sequence>
<keyword evidence="2" id="KW-1185">Reference proteome</keyword>
<evidence type="ECO:0000313" key="1">
    <source>
        <dbReference type="EMBL" id="KAL3514325.1"/>
    </source>
</evidence>
<protein>
    <submittedName>
        <fullName evidence="1">Uncharacterized protein</fullName>
    </submittedName>
</protein>
<dbReference type="Proteomes" id="UP001630127">
    <property type="component" value="Unassembled WGS sequence"/>
</dbReference>
<dbReference type="EMBL" id="JBJUIK010000011">
    <property type="protein sequence ID" value="KAL3514325.1"/>
    <property type="molecule type" value="Genomic_DNA"/>
</dbReference>